<accession>A0A0C9N667</accession>
<dbReference type="OrthoDB" id="2290452at2759"/>
<sequence length="158" mass="18052">MGRRIDLLLKGHLSDDNDKQQIIEMAAMEIKPAGVCLETEVIQLNKNVRVNKSILGCLRSHCGEYADDSLFTIGMDVIGLNGYLYVIKQFEDVVVATKAHDENMFLPADIDEIMDFMDSNTLDQLLNYMDEITSLYQKVKLSFKRFTPKRPTNKKSQE</sequence>
<organism evidence="1">
    <name type="scientific">Mucor ambiguus</name>
    <dbReference type="NCBI Taxonomy" id="91626"/>
    <lineage>
        <taxon>Eukaryota</taxon>
        <taxon>Fungi</taxon>
        <taxon>Fungi incertae sedis</taxon>
        <taxon>Mucoromycota</taxon>
        <taxon>Mucoromycotina</taxon>
        <taxon>Mucoromycetes</taxon>
        <taxon>Mucorales</taxon>
        <taxon>Mucorineae</taxon>
        <taxon>Mucoraceae</taxon>
        <taxon>Mucor</taxon>
    </lineage>
</organism>
<proteinExistence type="predicted"/>
<keyword evidence="2" id="KW-1185">Reference proteome</keyword>
<protein>
    <submittedName>
        <fullName evidence="1">Uncharacterized protein</fullName>
    </submittedName>
</protein>
<name>A0A0C9N667_9FUNG</name>
<evidence type="ECO:0000313" key="1">
    <source>
        <dbReference type="EMBL" id="GAN11557.1"/>
    </source>
</evidence>
<dbReference type="EMBL" id="DF836980">
    <property type="protein sequence ID" value="GAN11557.1"/>
    <property type="molecule type" value="Genomic_DNA"/>
</dbReference>
<reference evidence="1" key="1">
    <citation type="submission" date="2014-09" db="EMBL/GenBank/DDBJ databases">
        <title>Draft genome sequence of an oleaginous Mucoromycotina fungus Mucor ambiguus NBRC6742.</title>
        <authorList>
            <person name="Takeda I."/>
            <person name="Yamane N."/>
            <person name="Morita T."/>
            <person name="Tamano K."/>
            <person name="Machida M."/>
            <person name="Baker S."/>
            <person name="Koike H."/>
        </authorList>
    </citation>
    <scope>NUCLEOTIDE SEQUENCE</scope>
    <source>
        <strain evidence="1">NBRC 6742</strain>
    </source>
</reference>
<dbReference type="AlphaFoldDB" id="A0A0C9N667"/>
<evidence type="ECO:0000313" key="2">
    <source>
        <dbReference type="Proteomes" id="UP000053815"/>
    </source>
</evidence>
<gene>
    <name evidence="1" type="ORF">MAM1_0691c11126</name>
</gene>
<dbReference type="Proteomes" id="UP000053815">
    <property type="component" value="Unassembled WGS sequence"/>
</dbReference>